<comment type="caution">
    <text evidence="1">The sequence shown here is derived from an EMBL/GenBank/DDBJ whole genome shotgun (WGS) entry which is preliminary data.</text>
</comment>
<dbReference type="EMBL" id="JAKRRX010000171">
    <property type="protein sequence ID" value="MCW8336042.1"/>
    <property type="molecule type" value="Genomic_DNA"/>
</dbReference>
<name>A0A9X3HUF1_9VIBR</name>
<evidence type="ECO:0000313" key="2">
    <source>
        <dbReference type="Proteomes" id="UP001155586"/>
    </source>
</evidence>
<gene>
    <name evidence="1" type="ORF">MD483_19720</name>
</gene>
<dbReference type="RefSeq" id="WP_265689107.1">
    <property type="nucleotide sequence ID" value="NZ_JAKRRX010000171.1"/>
</dbReference>
<sequence length="69" mass="7924">MNIDFTIFKSNTQWSARAHQLNSDFLLRNVLTHGHVADLNLQFAYDESTHTGLITNLDNQVIGDFTVRF</sequence>
<keyword evidence="2" id="KW-1185">Reference proteome</keyword>
<dbReference type="Proteomes" id="UP001155586">
    <property type="component" value="Unassembled WGS sequence"/>
</dbReference>
<dbReference type="AlphaFoldDB" id="A0A9X3HUF1"/>
<organism evidence="1 2">
    <name type="scientific">Vibrio paucivorans</name>
    <dbReference type="NCBI Taxonomy" id="2829489"/>
    <lineage>
        <taxon>Bacteria</taxon>
        <taxon>Pseudomonadati</taxon>
        <taxon>Pseudomonadota</taxon>
        <taxon>Gammaproteobacteria</taxon>
        <taxon>Vibrionales</taxon>
        <taxon>Vibrionaceae</taxon>
        <taxon>Vibrio</taxon>
    </lineage>
</organism>
<proteinExistence type="predicted"/>
<protein>
    <submittedName>
        <fullName evidence="1">Uncharacterized protein</fullName>
    </submittedName>
</protein>
<accession>A0A9X3HUF1</accession>
<reference evidence="1" key="1">
    <citation type="submission" date="2022-02" db="EMBL/GenBank/DDBJ databases">
        <title>Vibrio sp. nov., a new bacterium isolated from Bohai sea, China.</title>
        <authorList>
            <person name="Yuan Y."/>
        </authorList>
    </citation>
    <scope>NUCLEOTIDE SEQUENCE</scope>
    <source>
        <strain evidence="1">DBSS07</strain>
    </source>
</reference>
<evidence type="ECO:0000313" key="1">
    <source>
        <dbReference type="EMBL" id="MCW8336042.1"/>
    </source>
</evidence>